<organism evidence="2 3">
    <name type="scientific">Roseibacillus persicicus</name>
    <dbReference type="NCBI Taxonomy" id="454148"/>
    <lineage>
        <taxon>Bacteria</taxon>
        <taxon>Pseudomonadati</taxon>
        <taxon>Verrucomicrobiota</taxon>
        <taxon>Verrucomicrobiia</taxon>
        <taxon>Verrucomicrobiales</taxon>
        <taxon>Verrucomicrobiaceae</taxon>
        <taxon>Roseibacillus</taxon>
    </lineage>
</organism>
<feature type="transmembrane region" description="Helical" evidence="1">
    <location>
        <begin position="151"/>
        <end position="172"/>
    </location>
</feature>
<feature type="transmembrane region" description="Helical" evidence="1">
    <location>
        <begin position="192"/>
        <end position="212"/>
    </location>
</feature>
<protein>
    <submittedName>
        <fullName evidence="2">Uncharacterized protein</fullName>
    </submittedName>
</protein>
<dbReference type="RefSeq" id="WP_189567794.1">
    <property type="nucleotide sequence ID" value="NZ_BMXI01000003.1"/>
</dbReference>
<comment type="caution">
    <text evidence="2">The sequence shown here is derived from an EMBL/GenBank/DDBJ whole genome shotgun (WGS) entry which is preliminary data.</text>
</comment>
<dbReference type="EMBL" id="BMXI01000003">
    <property type="protein sequence ID" value="GHC46002.1"/>
    <property type="molecule type" value="Genomic_DNA"/>
</dbReference>
<gene>
    <name evidence="2" type="ORF">GCM10007100_09370</name>
</gene>
<name>A0A918TFF7_9BACT</name>
<evidence type="ECO:0000313" key="2">
    <source>
        <dbReference type="EMBL" id="GHC46002.1"/>
    </source>
</evidence>
<reference evidence="2" key="2">
    <citation type="submission" date="2020-09" db="EMBL/GenBank/DDBJ databases">
        <authorList>
            <person name="Sun Q."/>
            <person name="Kim S."/>
        </authorList>
    </citation>
    <scope>NUCLEOTIDE SEQUENCE</scope>
    <source>
        <strain evidence="2">KCTC 12988</strain>
    </source>
</reference>
<feature type="transmembrane region" description="Helical" evidence="1">
    <location>
        <begin position="122"/>
        <end position="144"/>
    </location>
</feature>
<keyword evidence="3" id="KW-1185">Reference proteome</keyword>
<keyword evidence="1" id="KW-0472">Membrane</keyword>
<evidence type="ECO:0000313" key="3">
    <source>
        <dbReference type="Proteomes" id="UP000644507"/>
    </source>
</evidence>
<feature type="transmembrane region" description="Helical" evidence="1">
    <location>
        <begin position="94"/>
        <end position="116"/>
    </location>
</feature>
<proteinExistence type="predicted"/>
<keyword evidence="1" id="KW-0812">Transmembrane</keyword>
<keyword evidence="1" id="KW-1133">Transmembrane helix</keyword>
<dbReference type="AlphaFoldDB" id="A0A918TFF7"/>
<dbReference type="Proteomes" id="UP000644507">
    <property type="component" value="Unassembled WGS sequence"/>
</dbReference>
<reference evidence="2" key="1">
    <citation type="journal article" date="2014" name="Int. J. Syst. Evol. Microbiol.">
        <title>Complete genome sequence of Corynebacterium casei LMG S-19264T (=DSM 44701T), isolated from a smear-ripened cheese.</title>
        <authorList>
            <consortium name="US DOE Joint Genome Institute (JGI-PGF)"/>
            <person name="Walter F."/>
            <person name="Albersmeier A."/>
            <person name="Kalinowski J."/>
            <person name="Ruckert C."/>
        </authorList>
    </citation>
    <scope>NUCLEOTIDE SEQUENCE</scope>
    <source>
        <strain evidence="2">KCTC 12988</strain>
    </source>
</reference>
<sequence length="338" mass="38145">MKLLIHQCAHEFRKHWVLVICFVALFALGQQQVISNSSQDWSIAESLAYFLNAATFLLFSFLVAAPFLADSLAKHDRHLTTRPLSRTSLYGGKALFIFAGVILPVLVTNALVSLYFGEISTILRTLTADWLLVLTALALLIASFTVHQRSALTCVLSALLTLFFLTGLWGLFDWLQRRTFFFRTTWFDLPPTPTALFLGSLIFSLGLLALAAKAIRTPIRWPHLFLLQFGLCLVTLFAVNQLSRHDFRPPLPHQKEVAHILLQSEQPIEVQTRFGEFVPPINRQPVAISLPPTIQEKLASRFPFADFTYFALYSTRSTLRRLSYLPVSPASSKRISPK</sequence>
<evidence type="ECO:0000256" key="1">
    <source>
        <dbReference type="SAM" id="Phobius"/>
    </source>
</evidence>
<feature type="transmembrane region" description="Helical" evidence="1">
    <location>
        <begin position="47"/>
        <end position="73"/>
    </location>
</feature>
<feature type="transmembrane region" description="Helical" evidence="1">
    <location>
        <begin position="224"/>
        <end position="242"/>
    </location>
</feature>
<accession>A0A918TFF7</accession>